<dbReference type="Proteomes" id="UP000230564">
    <property type="component" value="Unassembled WGS sequence"/>
</dbReference>
<dbReference type="AlphaFoldDB" id="A0A2H0NDN4"/>
<dbReference type="SUPFAM" id="SSF46955">
    <property type="entry name" value="Putative DNA-binding domain"/>
    <property type="match status" value="1"/>
</dbReference>
<name>A0A2H0NDN4_9BACT</name>
<protein>
    <recommendedName>
        <fullName evidence="1">Helix-turn-helix domain-containing protein</fullName>
    </recommendedName>
</protein>
<dbReference type="GO" id="GO:0003677">
    <property type="term" value="F:DNA binding"/>
    <property type="evidence" value="ECO:0007669"/>
    <property type="project" value="InterPro"/>
</dbReference>
<comment type="caution">
    <text evidence="2">The sequence shown here is derived from an EMBL/GenBank/DDBJ whole genome shotgun (WGS) entry which is preliminary data.</text>
</comment>
<dbReference type="EMBL" id="PCWQ01000007">
    <property type="protein sequence ID" value="PIR07007.1"/>
    <property type="molecule type" value="Genomic_DNA"/>
</dbReference>
<dbReference type="InterPro" id="IPR041657">
    <property type="entry name" value="HTH_17"/>
</dbReference>
<dbReference type="NCBIfam" id="TIGR01764">
    <property type="entry name" value="excise"/>
    <property type="match status" value="1"/>
</dbReference>
<gene>
    <name evidence="2" type="ORF">COV55_01105</name>
</gene>
<dbReference type="InterPro" id="IPR010093">
    <property type="entry name" value="SinI_DNA-bd"/>
</dbReference>
<dbReference type="Pfam" id="PF12728">
    <property type="entry name" value="HTH_17"/>
    <property type="match status" value="1"/>
</dbReference>
<organism evidence="2 3">
    <name type="scientific">Candidatus Komeilibacteria bacterium CG11_big_fil_rev_8_21_14_0_20_36_20</name>
    <dbReference type="NCBI Taxonomy" id="1974477"/>
    <lineage>
        <taxon>Bacteria</taxon>
        <taxon>Candidatus Komeiliibacteriota</taxon>
    </lineage>
</organism>
<dbReference type="InterPro" id="IPR038148">
    <property type="entry name" value="Tn1545/Tn916_Xis"/>
</dbReference>
<evidence type="ECO:0000313" key="3">
    <source>
        <dbReference type="Proteomes" id="UP000230564"/>
    </source>
</evidence>
<evidence type="ECO:0000259" key="1">
    <source>
        <dbReference type="Pfam" id="PF12728"/>
    </source>
</evidence>
<reference evidence="2 3" key="1">
    <citation type="submission" date="2017-09" db="EMBL/GenBank/DDBJ databases">
        <title>Depth-based differentiation of microbial function through sediment-hosted aquifers and enrichment of novel symbionts in the deep terrestrial subsurface.</title>
        <authorList>
            <person name="Probst A.J."/>
            <person name="Ladd B."/>
            <person name="Jarett J.K."/>
            <person name="Geller-Mcgrath D.E."/>
            <person name="Sieber C.M."/>
            <person name="Emerson J.B."/>
            <person name="Anantharaman K."/>
            <person name="Thomas B.C."/>
            <person name="Malmstrom R."/>
            <person name="Stieglmeier M."/>
            <person name="Klingl A."/>
            <person name="Woyke T."/>
            <person name="Ryan C.M."/>
            <person name="Banfield J.F."/>
        </authorList>
    </citation>
    <scope>NUCLEOTIDE SEQUENCE [LARGE SCALE GENOMIC DNA]</scope>
    <source>
        <strain evidence="2">CG11_big_fil_rev_8_21_14_0_20_36_20</strain>
    </source>
</reference>
<feature type="domain" description="Helix-turn-helix" evidence="1">
    <location>
        <begin position="7"/>
        <end position="51"/>
    </location>
</feature>
<sequence>MENIIRLSVSEAAKLFGVSTKTIRQAIKKEEIRYIVVNGRYKINFASLMEWSQLSTRRANLLKQQGVGQYIDRWKIRNKKFSPSEKLINKKTF</sequence>
<accession>A0A2H0NDN4</accession>
<evidence type="ECO:0000313" key="2">
    <source>
        <dbReference type="EMBL" id="PIR07007.1"/>
    </source>
</evidence>
<dbReference type="InterPro" id="IPR009061">
    <property type="entry name" value="DNA-bd_dom_put_sf"/>
</dbReference>
<proteinExistence type="predicted"/>
<dbReference type="Gene3D" id="3.90.105.50">
    <property type="match status" value="1"/>
</dbReference>